<evidence type="ECO:0000313" key="3">
    <source>
        <dbReference type="EMBL" id="OGZ98228.1"/>
    </source>
</evidence>
<accession>A0A1G2KIN0</accession>
<organism evidence="3 4">
    <name type="scientific">Candidatus Sungbacteria bacterium RIFCSPHIGHO2_02_FULL_47_11</name>
    <dbReference type="NCBI Taxonomy" id="1802270"/>
    <lineage>
        <taxon>Bacteria</taxon>
        <taxon>Candidatus Sungiibacteriota</taxon>
    </lineage>
</organism>
<protein>
    <recommendedName>
        <fullName evidence="2">EamA domain-containing protein</fullName>
    </recommendedName>
</protein>
<dbReference type="Pfam" id="PF00892">
    <property type="entry name" value="EamA"/>
    <property type="match status" value="1"/>
</dbReference>
<reference evidence="3 4" key="1">
    <citation type="journal article" date="2016" name="Nat. Commun.">
        <title>Thousands of microbial genomes shed light on interconnected biogeochemical processes in an aquifer system.</title>
        <authorList>
            <person name="Anantharaman K."/>
            <person name="Brown C.T."/>
            <person name="Hug L.A."/>
            <person name="Sharon I."/>
            <person name="Castelle C.J."/>
            <person name="Probst A.J."/>
            <person name="Thomas B.C."/>
            <person name="Singh A."/>
            <person name="Wilkins M.J."/>
            <person name="Karaoz U."/>
            <person name="Brodie E.L."/>
            <person name="Williams K.H."/>
            <person name="Hubbard S.S."/>
            <person name="Banfield J.F."/>
        </authorList>
    </citation>
    <scope>NUCLEOTIDE SEQUENCE [LARGE SCALE GENOMIC DNA]</scope>
</reference>
<sequence length="129" mass="14138">MVYSGLFLALLTALLWAVFDLVSRPLSVRSKNPIALSVLYNILGGVFALVFLFIEPGRFAGITATILAFTFLITVLYGIVEATQFFARKYLEVSYSSILFQLTPVVVLAGAILFLGSMPRVRKSLVLVS</sequence>
<feature type="transmembrane region" description="Helical" evidence="1">
    <location>
        <begin position="93"/>
        <end position="115"/>
    </location>
</feature>
<dbReference type="GO" id="GO:0016020">
    <property type="term" value="C:membrane"/>
    <property type="evidence" value="ECO:0007669"/>
    <property type="project" value="InterPro"/>
</dbReference>
<dbReference type="Proteomes" id="UP000179023">
    <property type="component" value="Unassembled WGS sequence"/>
</dbReference>
<keyword evidence="1" id="KW-0812">Transmembrane</keyword>
<evidence type="ECO:0000256" key="1">
    <source>
        <dbReference type="SAM" id="Phobius"/>
    </source>
</evidence>
<gene>
    <name evidence="3" type="ORF">A3C07_01755</name>
</gene>
<dbReference type="STRING" id="1802270.A3C07_01755"/>
<dbReference type="SUPFAM" id="SSF103481">
    <property type="entry name" value="Multidrug resistance efflux transporter EmrE"/>
    <property type="match status" value="1"/>
</dbReference>
<dbReference type="EMBL" id="MHQI01000071">
    <property type="protein sequence ID" value="OGZ98228.1"/>
    <property type="molecule type" value="Genomic_DNA"/>
</dbReference>
<name>A0A1G2KIN0_9BACT</name>
<evidence type="ECO:0000313" key="4">
    <source>
        <dbReference type="Proteomes" id="UP000179023"/>
    </source>
</evidence>
<dbReference type="AlphaFoldDB" id="A0A1G2KIN0"/>
<dbReference type="InterPro" id="IPR037185">
    <property type="entry name" value="EmrE-like"/>
</dbReference>
<keyword evidence="1" id="KW-0472">Membrane</keyword>
<feature type="domain" description="EamA" evidence="2">
    <location>
        <begin position="4"/>
        <end position="124"/>
    </location>
</feature>
<keyword evidence="1" id="KW-1133">Transmembrane helix</keyword>
<feature type="transmembrane region" description="Helical" evidence="1">
    <location>
        <begin position="66"/>
        <end position="87"/>
    </location>
</feature>
<proteinExistence type="predicted"/>
<dbReference type="InterPro" id="IPR000620">
    <property type="entry name" value="EamA_dom"/>
</dbReference>
<feature type="transmembrane region" description="Helical" evidence="1">
    <location>
        <begin position="33"/>
        <end position="54"/>
    </location>
</feature>
<comment type="caution">
    <text evidence="3">The sequence shown here is derived from an EMBL/GenBank/DDBJ whole genome shotgun (WGS) entry which is preliminary data.</text>
</comment>
<evidence type="ECO:0000259" key="2">
    <source>
        <dbReference type="Pfam" id="PF00892"/>
    </source>
</evidence>